<proteinExistence type="inferred from homology"/>
<dbReference type="Pfam" id="PF06723">
    <property type="entry name" value="MreB_Mbl"/>
    <property type="match status" value="1"/>
</dbReference>
<evidence type="ECO:0000256" key="1">
    <source>
        <dbReference type="ARBA" id="ARBA00004496"/>
    </source>
</evidence>
<dbReference type="GO" id="GO:0008360">
    <property type="term" value="P:regulation of cell shape"/>
    <property type="evidence" value="ECO:0007669"/>
    <property type="project" value="UniProtKB-KW"/>
</dbReference>
<dbReference type="EMBL" id="JAHCVJ010000001">
    <property type="protein sequence ID" value="MBT0663677.1"/>
    <property type="molecule type" value="Genomic_DNA"/>
</dbReference>
<comment type="similarity">
    <text evidence="6">Belongs to the FtsA/MreB family.</text>
</comment>
<dbReference type="InterPro" id="IPR056546">
    <property type="entry name" value="MreB_MamK-like"/>
</dbReference>
<accession>A0AAW4L0K2</accession>
<gene>
    <name evidence="7" type="ORF">KI809_05115</name>
</gene>
<dbReference type="AlphaFoldDB" id="A0AAW4L0K2"/>
<dbReference type="PANTHER" id="PTHR42749:SF1">
    <property type="entry name" value="CELL SHAPE-DETERMINING PROTEIN MREB"/>
    <property type="match status" value="1"/>
</dbReference>
<comment type="subcellular location">
    <subcellularLocation>
        <location evidence="1">Cytoplasm</location>
    </subcellularLocation>
</comment>
<protein>
    <submittedName>
        <fullName evidence="7">Rod shape-determining protein</fullName>
    </submittedName>
</protein>
<dbReference type="GO" id="GO:0005524">
    <property type="term" value="F:ATP binding"/>
    <property type="evidence" value="ECO:0007669"/>
    <property type="project" value="UniProtKB-KW"/>
</dbReference>
<keyword evidence="5" id="KW-0133">Cell shape</keyword>
<dbReference type="RefSeq" id="WP_214170397.1">
    <property type="nucleotide sequence ID" value="NZ_JAHCVJ010000001.1"/>
</dbReference>
<sequence length="308" mass="32605">MAHLWGRPVWRPDIAIDLGTATIRVASKLHGPIVCSSETGAISALCSGVVVNIEAVVAILEPIVSKTRSMGILRPRAVVCAPTDASISEREAIIESVSKAGAASVVVVPEPLAAAVGGKVDIASPYAQMVVDIGEGVTDCAIIRSGKIIGAAAVRGGCSDLRKAVQAEVYRRRNFRILKHHAEEILRIGLADQNYYAGKAHPVSENTASSVVSLISREEARQVVWPAVETITNMIKTFFKDVPHSLGSEIIDNGIHLTGGGALLAGMRGIIQSETKISVAPVYNPLEAVVLGARAMLPIVAMLNMWKR</sequence>
<evidence type="ECO:0000256" key="2">
    <source>
        <dbReference type="ARBA" id="ARBA00022490"/>
    </source>
</evidence>
<keyword evidence="2" id="KW-0963">Cytoplasm</keyword>
<dbReference type="PANTHER" id="PTHR42749">
    <property type="entry name" value="CELL SHAPE-DETERMINING PROTEIN MREB"/>
    <property type="match status" value="1"/>
</dbReference>
<dbReference type="InterPro" id="IPR004753">
    <property type="entry name" value="MreB"/>
</dbReference>
<dbReference type="SUPFAM" id="SSF53067">
    <property type="entry name" value="Actin-like ATPase domain"/>
    <property type="match status" value="2"/>
</dbReference>
<dbReference type="PRINTS" id="PR01652">
    <property type="entry name" value="SHAPEPROTEIN"/>
</dbReference>
<evidence type="ECO:0000313" key="7">
    <source>
        <dbReference type="EMBL" id="MBT0663677.1"/>
    </source>
</evidence>
<evidence type="ECO:0000256" key="5">
    <source>
        <dbReference type="ARBA" id="ARBA00022960"/>
    </source>
</evidence>
<dbReference type="Proteomes" id="UP000811899">
    <property type="component" value="Unassembled WGS sequence"/>
</dbReference>
<name>A0AAW4L0K2_9BACT</name>
<comment type="caution">
    <text evidence="7">The sequence shown here is derived from an EMBL/GenBank/DDBJ whole genome shotgun (WGS) entry which is preliminary data.</text>
</comment>
<evidence type="ECO:0000256" key="6">
    <source>
        <dbReference type="ARBA" id="ARBA00023458"/>
    </source>
</evidence>
<keyword evidence="3" id="KW-0547">Nucleotide-binding</keyword>
<evidence type="ECO:0000313" key="8">
    <source>
        <dbReference type="Proteomes" id="UP000811899"/>
    </source>
</evidence>
<organism evidence="7 8">
    <name type="scientific">Geoanaerobacter pelophilus</name>
    <dbReference type="NCBI Taxonomy" id="60036"/>
    <lineage>
        <taxon>Bacteria</taxon>
        <taxon>Pseudomonadati</taxon>
        <taxon>Thermodesulfobacteriota</taxon>
        <taxon>Desulfuromonadia</taxon>
        <taxon>Geobacterales</taxon>
        <taxon>Geobacteraceae</taxon>
        <taxon>Geoanaerobacter</taxon>
    </lineage>
</organism>
<keyword evidence="4" id="KW-0067">ATP-binding</keyword>
<dbReference type="GO" id="GO:0000902">
    <property type="term" value="P:cell morphogenesis"/>
    <property type="evidence" value="ECO:0007669"/>
    <property type="project" value="InterPro"/>
</dbReference>
<keyword evidence="8" id="KW-1185">Reference proteome</keyword>
<dbReference type="Gene3D" id="3.30.420.40">
    <property type="match status" value="3"/>
</dbReference>
<dbReference type="GO" id="GO:0005737">
    <property type="term" value="C:cytoplasm"/>
    <property type="evidence" value="ECO:0007669"/>
    <property type="project" value="UniProtKB-SubCell"/>
</dbReference>
<reference evidence="7 8" key="1">
    <citation type="submission" date="2021-05" db="EMBL/GenBank/DDBJ databases">
        <title>The draft genome of Geobacter pelophilus DSM 12255.</title>
        <authorList>
            <person name="Xu Z."/>
            <person name="Masuda Y."/>
            <person name="Itoh H."/>
            <person name="Senoo K."/>
        </authorList>
    </citation>
    <scope>NUCLEOTIDE SEQUENCE [LARGE SCALE GENOMIC DNA]</scope>
    <source>
        <strain evidence="7 8">DSM 12255</strain>
    </source>
</reference>
<evidence type="ECO:0000256" key="3">
    <source>
        <dbReference type="ARBA" id="ARBA00022741"/>
    </source>
</evidence>
<dbReference type="InterPro" id="IPR043129">
    <property type="entry name" value="ATPase_NBD"/>
</dbReference>
<evidence type="ECO:0000256" key="4">
    <source>
        <dbReference type="ARBA" id="ARBA00022840"/>
    </source>
</evidence>